<dbReference type="Proteomes" id="UP001454036">
    <property type="component" value="Unassembled WGS sequence"/>
</dbReference>
<dbReference type="PANTHER" id="PTHR15503:SF45">
    <property type="entry name" value="RNA-DIRECTED DNA POLYMERASE HOMOLOG"/>
    <property type="match status" value="1"/>
</dbReference>
<protein>
    <recommendedName>
        <fullName evidence="4">CCHC-type domain-containing protein</fullName>
    </recommendedName>
</protein>
<sequence length="414" mass="47679">MAPKKARNNKGRDEEPTLAKIRRAELAKNLKGICDVVSNLIKEQKNKGDDDNIDAKWFTKFKRLNPPEFKSTTDRNEAIAWLKRIEKFFRAMRCPNHMRVDLQYYPGFSRKAKENEFLNLKQNGMSVIQYAAKFVELSHFPREYVGVEEKRAQRFEEGLSWNIRDKLADSIFTTDEEKAKSYSGNFTKRHSSGSSNQPNSWKARQENCEHCGGKHPTHMCYHKNGTYFKCGKTGHRVAECQEPGVNTGFREKSEYKRVFPHKVDHKDEGKSANHSFMTLVIAGKIGYVSKSLDYDLCLSTPLGISVMVDRVFKNYAIRIDNYDFPANLFELDMDDFDVILGMDWLATYHAFVDCHKKRVVFSMPDMEEIVYLGSDVFPDDILGLPLDREVEFSIDLEPGTGPIFKAPYRMAPGE</sequence>
<dbReference type="InterPro" id="IPR032567">
    <property type="entry name" value="RTL1-rel"/>
</dbReference>
<dbReference type="InterPro" id="IPR021109">
    <property type="entry name" value="Peptidase_aspartic_dom_sf"/>
</dbReference>
<comment type="caution">
    <text evidence="2">The sequence shown here is derived from an EMBL/GenBank/DDBJ whole genome shotgun (WGS) entry which is preliminary data.</text>
</comment>
<organism evidence="2 3">
    <name type="scientific">Lithospermum erythrorhizon</name>
    <name type="common">Purple gromwell</name>
    <name type="synonym">Lithospermum officinale var. erythrorhizon</name>
    <dbReference type="NCBI Taxonomy" id="34254"/>
    <lineage>
        <taxon>Eukaryota</taxon>
        <taxon>Viridiplantae</taxon>
        <taxon>Streptophyta</taxon>
        <taxon>Embryophyta</taxon>
        <taxon>Tracheophyta</taxon>
        <taxon>Spermatophyta</taxon>
        <taxon>Magnoliopsida</taxon>
        <taxon>eudicotyledons</taxon>
        <taxon>Gunneridae</taxon>
        <taxon>Pentapetalae</taxon>
        <taxon>asterids</taxon>
        <taxon>lamiids</taxon>
        <taxon>Boraginales</taxon>
        <taxon>Boraginaceae</taxon>
        <taxon>Boraginoideae</taxon>
        <taxon>Lithospermeae</taxon>
        <taxon>Lithospermum</taxon>
    </lineage>
</organism>
<feature type="region of interest" description="Disordered" evidence="1">
    <location>
        <begin position="182"/>
        <end position="201"/>
    </location>
</feature>
<reference evidence="2 3" key="1">
    <citation type="submission" date="2024-01" db="EMBL/GenBank/DDBJ databases">
        <title>The complete chloroplast genome sequence of Lithospermum erythrorhizon: insights into the phylogenetic relationship among Boraginaceae species and the maternal lineages of purple gromwells.</title>
        <authorList>
            <person name="Okada T."/>
            <person name="Watanabe K."/>
        </authorList>
    </citation>
    <scope>NUCLEOTIDE SEQUENCE [LARGE SCALE GENOMIC DNA]</scope>
</reference>
<name>A0AAV3QD26_LITER</name>
<dbReference type="Pfam" id="PF08284">
    <property type="entry name" value="RVP_2"/>
    <property type="match status" value="1"/>
</dbReference>
<dbReference type="EMBL" id="BAABME010036016">
    <property type="protein sequence ID" value="GAA0160535.1"/>
    <property type="molecule type" value="Genomic_DNA"/>
</dbReference>
<accession>A0AAV3QD26</accession>
<keyword evidence="3" id="KW-1185">Reference proteome</keyword>
<evidence type="ECO:0008006" key="4">
    <source>
        <dbReference type="Google" id="ProtNLM"/>
    </source>
</evidence>
<evidence type="ECO:0000313" key="2">
    <source>
        <dbReference type="EMBL" id="GAA0160535.1"/>
    </source>
</evidence>
<proteinExistence type="predicted"/>
<dbReference type="AlphaFoldDB" id="A0AAV3QD26"/>
<dbReference type="CDD" id="cd00303">
    <property type="entry name" value="retropepsin_like"/>
    <property type="match status" value="1"/>
</dbReference>
<dbReference type="PANTHER" id="PTHR15503">
    <property type="entry name" value="LDOC1 RELATED"/>
    <property type="match status" value="1"/>
</dbReference>
<evidence type="ECO:0000313" key="3">
    <source>
        <dbReference type="Proteomes" id="UP001454036"/>
    </source>
</evidence>
<gene>
    <name evidence="2" type="ORF">LIER_43525</name>
</gene>
<dbReference type="Gene3D" id="2.40.70.10">
    <property type="entry name" value="Acid Proteases"/>
    <property type="match status" value="1"/>
</dbReference>
<evidence type="ECO:0000256" key="1">
    <source>
        <dbReference type="SAM" id="MobiDB-lite"/>
    </source>
</evidence>